<reference evidence="4 5" key="1">
    <citation type="journal article" date="2015" name="Genome Biol.">
        <title>Comparative genomics of Steinernema reveals deeply conserved gene regulatory networks.</title>
        <authorList>
            <person name="Dillman A.R."/>
            <person name="Macchietto M."/>
            <person name="Porter C.F."/>
            <person name="Rogers A."/>
            <person name="Williams B."/>
            <person name="Antoshechkin I."/>
            <person name="Lee M.M."/>
            <person name="Goodwin Z."/>
            <person name="Lu X."/>
            <person name="Lewis E.E."/>
            <person name="Goodrich-Blair H."/>
            <person name="Stock S.P."/>
            <person name="Adams B.J."/>
            <person name="Sternberg P.W."/>
            <person name="Mortazavi A."/>
        </authorList>
    </citation>
    <scope>NUCLEOTIDE SEQUENCE [LARGE SCALE GENOMIC DNA]</scope>
    <source>
        <strain evidence="4 5">ALL</strain>
    </source>
</reference>
<protein>
    <recommendedName>
        <fullName evidence="6">Acid phosphatase</fullName>
    </recommendedName>
</protein>
<dbReference type="EMBL" id="AZBU02000009">
    <property type="protein sequence ID" value="TKR64386.1"/>
    <property type="molecule type" value="Genomic_DNA"/>
</dbReference>
<keyword evidence="2" id="KW-0812">Transmembrane</keyword>
<dbReference type="CDD" id="cd07061">
    <property type="entry name" value="HP_HAP_like"/>
    <property type="match status" value="1"/>
</dbReference>
<evidence type="ECO:0000256" key="2">
    <source>
        <dbReference type="SAM" id="Phobius"/>
    </source>
</evidence>
<dbReference type="Proteomes" id="UP000298663">
    <property type="component" value="Unassembled WGS sequence"/>
</dbReference>
<feature type="signal peptide" evidence="3">
    <location>
        <begin position="1"/>
        <end position="19"/>
    </location>
</feature>
<dbReference type="GO" id="GO:0016791">
    <property type="term" value="F:phosphatase activity"/>
    <property type="evidence" value="ECO:0007669"/>
    <property type="project" value="UniProtKB-ARBA"/>
</dbReference>
<evidence type="ECO:0000256" key="1">
    <source>
        <dbReference type="ARBA" id="ARBA00005375"/>
    </source>
</evidence>
<name>A0A4U5M699_STECR</name>
<comment type="caution">
    <text evidence="4">The sequence shown here is derived from an EMBL/GenBank/DDBJ whole genome shotgun (WGS) entry which is preliminary data.</text>
</comment>
<dbReference type="Pfam" id="PF00328">
    <property type="entry name" value="His_Phos_2"/>
    <property type="match status" value="1"/>
</dbReference>
<feature type="chain" id="PRO_5021029624" description="Acid phosphatase" evidence="3">
    <location>
        <begin position="20"/>
        <end position="424"/>
    </location>
</feature>
<dbReference type="PANTHER" id="PTHR11567:SF138">
    <property type="entry name" value="INTESTINAL ACID PHOSPHATASE"/>
    <property type="match status" value="1"/>
</dbReference>
<keyword evidence="2" id="KW-0472">Membrane</keyword>
<dbReference type="SUPFAM" id="SSF53254">
    <property type="entry name" value="Phosphoglycerate mutase-like"/>
    <property type="match status" value="1"/>
</dbReference>
<dbReference type="OrthoDB" id="258392at2759"/>
<dbReference type="AlphaFoldDB" id="A0A4U5M699"/>
<dbReference type="STRING" id="34508.A0A4U5M699"/>
<dbReference type="InterPro" id="IPR029033">
    <property type="entry name" value="His_PPase_superfam"/>
</dbReference>
<comment type="similarity">
    <text evidence="1">Belongs to the histidine acid phosphatase family.</text>
</comment>
<dbReference type="PANTHER" id="PTHR11567">
    <property type="entry name" value="ACID PHOSPHATASE-RELATED"/>
    <property type="match status" value="1"/>
</dbReference>
<dbReference type="Gene3D" id="3.40.50.1240">
    <property type="entry name" value="Phosphoglycerate mutase-like"/>
    <property type="match status" value="1"/>
</dbReference>
<gene>
    <name evidence="4" type="ORF">L596_024932</name>
</gene>
<dbReference type="InterPro" id="IPR050645">
    <property type="entry name" value="Histidine_acid_phosphatase"/>
</dbReference>
<accession>A0A4U5M699</accession>
<sequence length="424" mass="48810">MATRRFLLFFSAVFQLSLGKLDYVHAIFRGGDRSPSSVYPTDPNSIPGTWPNGWSQLTDRGQEEMKELGTFVKDRYVEELKLINPVFDEDQVFIRTTTKRRAAESARFFAETLFPGQITSISGDVPYWADLLLRPSSVHCEQYNVLEHHLNKEFYKELHYRHKRLFGFLSQMTGWDVSMSNIGDVYSAFYRERIHGLPQPDWINETIYDTVVELKRIQILSQYSNPILAKLRGGFLLGDVMKQISYIAERGNQPKLRVYSTHDSTMNALMYNMGIAGDHMVPYAALLLLEIHQRTDGYRFLRVFYRNGTQAPLQQLSIAGCLFQDCPLNQLKSLMETRMYKSKEELQEDCEGVEEKRKHVQENQYYVDETMKKAGVDEHQSDQVVKVYGSRLTTILGVATAILGAVILVQAMCLFRAIGNDKIY</sequence>
<reference evidence="4 5" key="2">
    <citation type="journal article" date="2019" name="G3 (Bethesda)">
        <title>Hybrid Assembly of the Genome of the Entomopathogenic Nematode Steinernema carpocapsae Identifies the X-Chromosome.</title>
        <authorList>
            <person name="Serra L."/>
            <person name="Macchietto M."/>
            <person name="Macias-Munoz A."/>
            <person name="McGill C.J."/>
            <person name="Rodriguez I.M."/>
            <person name="Rodriguez B."/>
            <person name="Murad R."/>
            <person name="Mortazavi A."/>
        </authorList>
    </citation>
    <scope>NUCLEOTIDE SEQUENCE [LARGE SCALE GENOMIC DNA]</scope>
    <source>
        <strain evidence="4 5">ALL</strain>
    </source>
</reference>
<proteinExistence type="inferred from homology"/>
<dbReference type="InterPro" id="IPR000560">
    <property type="entry name" value="His_Pase_clade-2"/>
</dbReference>
<keyword evidence="3" id="KW-0732">Signal</keyword>
<evidence type="ECO:0000313" key="5">
    <source>
        <dbReference type="Proteomes" id="UP000298663"/>
    </source>
</evidence>
<keyword evidence="5" id="KW-1185">Reference proteome</keyword>
<feature type="transmembrane region" description="Helical" evidence="2">
    <location>
        <begin position="395"/>
        <end position="418"/>
    </location>
</feature>
<evidence type="ECO:0000313" key="4">
    <source>
        <dbReference type="EMBL" id="TKR64386.1"/>
    </source>
</evidence>
<evidence type="ECO:0008006" key="6">
    <source>
        <dbReference type="Google" id="ProtNLM"/>
    </source>
</evidence>
<organism evidence="4 5">
    <name type="scientific">Steinernema carpocapsae</name>
    <name type="common">Entomopathogenic nematode</name>
    <dbReference type="NCBI Taxonomy" id="34508"/>
    <lineage>
        <taxon>Eukaryota</taxon>
        <taxon>Metazoa</taxon>
        <taxon>Ecdysozoa</taxon>
        <taxon>Nematoda</taxon>
        <taxon>Chromadorea</taxon>
        <taxon>Rhabditida</taxon>
        <taxon>Tylenchina</taxon>
        <taxon>Panagrolaimomorpha</taxon>
        <taxon>Strongyloidoidea</taxon>
        <taxon>Steinernematidae</taxon>
        <taxon>Steinernema</taxon>
    </lineage>
</organism>
<evidence type="ECO:0000256" key="3">
    <source>
        <dbReference type="SAM" id="SignalP"/>
    </source>
</evidence>
<keyword evidence="2" id="KW-1133">Transmembrane helix</keyword>